<evidence type="ECO:0000256" key="2">
    <source>
        <dbReference type="ARBA" id="ARBA00022857"/>
    </source>
</evidence>
<dbReference type="PRINTS" id="PR00081">
    <property type="entry name" value="GDHRDH"/>
</dbReference>
<dbReference type="PANTHER" id="PTHR44889:SF1">
    <property type="entry name" value="INACTIVE HYDROXYSTEROID DEHYDROGENASE-LIKE PROTEIN 1"/>
    <property type="match status" value="1"/>
</dbReference>
<reference evidence="6" key="1">
    <citation type="submission" date="2022-07" db="EMBL/GenBank/DDBJ databases">
        <authorList>
            <person name="Trinca V."/>
            <person name="Uliana J.V.C."/>
            <person name="Torres T.T."/>
            <person name="Ward R.J."/>
            <person name="Monesi N."/>
        </authorList>
    </citation>
    <scope>NUCLEOTIDE SEQUENCE</scope>
    <source>
        <strain evidence="6">HSMRA1968</strain>
        <tissue evidence="6">Whole embryos</tissue>
    </source>
</reference>
<dbReference type="GO" id="GO:0005739">
    <property type="term" value="C:mitochondrion"/>
    <property type="evidence" value="ECO:0007669"/>
    <property type="project" value="UniProtKB-SubCell"/>
</dbReference>
<keyword evidence="7" id="KW-1185">Reference proteome</keyword>
<dbReference type="Gene3D" id="3.40.50.720">
    <property type="entry name" value="NAD(P)-binding Rossmann-like Domain"/>
    <property type="match status" value="1"/>
</dbReference>
<comment type="similarity">
    <text evidence="5">Belongs to the short-chain dehydrogenases/reductases (SDR) family. 17-beta-HSD 3 subfamily.</text>
</comment>
<dbReference type="SUPFAM" id="SSF51735">
    <property type="entry name" value="NAD(P)-binding Rossmann-fold domains"/>
    <property type="match status" value="1"/>
</dbReference>
<feature type="non-terminal residue" evidence="6">
    <location>
        <position position="314"/>
    </location>
</feature>
<evidence type="ECO:0000256" key="4">
    <source>
        <dbReference type="ARBA" id="ARBA00023128"/>
    </source>
</evidence>
<evidence type="ECO:0000256" key="5">
    <source>
        <dbReference type="ARBA" id="ARBA00038261"/>
    </source>
</evidence>
<dbReference type="Pfam" id="PF00106">
    <property type="entry name" value="adh_short"/>
    <property type="match status" value="1"/>
</dbReference>
<evidence type="ECO:0000313" key="7">
    <source>
        <dbReference type="Proteomes" id="UP001151699"/>
    </source>
</evidence>
<dbReference type="InterPro" id="IPR020904">
    <property type="entry name" value="Sc_DH/Rdtase_CS"/>
</dbReference>
<evidence type="ECO:0000256" key="3">
    <source>
        <dbReference type="ARBA" id="ARBA00023002"/>
    </source>
</evidence>
<dbReference type="CDD" id="cd05356">
    <property type="entry name" value="17beta-HSD1_like_SDR_c"/>
    <property type="match status" value="1"/>
</dbReference>
<keyword evidence="2" id="KW-0521">NADP</keyword>
<dbReference type="EMBL" id="WJQU01000001">
    <property type="protein sequence ID" value="KAJ6648486.1"/>
    <property type="molecule type" value="Genomic_DNA"/>
</dbReference>
<comment type="caution">
    <text evidence="6">The sequence shown here is derived from an EMBL/GenBank/DDBJ whole genome shotgun (WGS) entry which is preliminary data.</text>
</comment>
<keyword evidence="4" id="KW-0496">Mitochondrion</keyword>
<dbReference type="GO" id="GO:0016491">
    <property type="term" value="F:oxidoreductase activity"/>
    <property type="evidence" value="ECO:0007669"/>
    <property type="project" value="UniProtKB-KW"/>
</dbReference>
<protein>
    <submittedName>
        <fullName evidence="6">Inactive hydroxysteroid dehydrogenase-like protein 1</fullName>
    </submittedName>
</protein>
<dbReference type="PRINTS" id="PR00080">
    <property type="entry name" value="SDRFAMILY"/>
</dbReference>
<dbReference type="PANTHER" id="PTHR44889">
    <property type="entry name" value="INACTIVE HYDROXYSTEROID DEHYDROGENASE-LIKE PROTEIN 1"/>
    <property type="match status" value="1"/>
</dbReference>
<dbReference type="PROSITE" id="PS00061">
    <property type="entry name" value="ADH_SHORT"/>
    <property type="match status" value="1"/>
</dbReference>
<feature type="non-terminal residue" evidence="6">
    <location>
        <position position="1"/>
    </location>
</feature>
<dbReference type="InterPro" id="IPR002347">
    <property type="entry name" value="SDR_fam"/>
</dbReference>
<comment type="subcellular location">
    <subcellularLocation>
        <location evidence="1">Mitochondrion</location>
    </subcellularLocation>
</comment>
<name>A0A9Q0NF41_9DIPT</name>
<proteinExistence type="inferred from homology"/>
<accession>A0A9Q0NF41</accession>
<sequence length="314" mass="35362">VGIYAICWWLIDNLSSVVQVVRTLLQPYFQPQEDLSYVDRFGNWAVITGSTDGIGKEYARELASKGINIVLISRSQSKLVQVANEIEKDYPVKTKWITADFSEGEKTYKHIERELAGIPVGILVNNVGRMYDFPDELGKVSEQLLWNIININIGAVTMMTRMLINDMKTRGKGAIVNISSGSELQPLPYMAVYAASKVYIKNFTLAIQHEFAPYGITVQLVTPMYVKTKMNNYSSSVMTSGNILIPDVRSYTKSAVFSLGKTSETTGYWTHGIQYGAMRLIPTWVRTIVGKKMNEQFREEYYQMNGGDPSVLTQ</sequence>
<dbReference type="AlphaFoldDB" id="A0A9Q0NF41"/>
<dbReference type="InterPro" id="IPR036291">
    <property type="entry name" value="NAD(P)-bd_dom_sf"/>
</dbReference>
<dbReference type="InterPro" id="IPR052149">
    <property type="entry name" value="17-beta-HSD3-like"/>
</dbReference>
<dbReference type="FunFam" id="3.40.50.720:FF:000137">
    <property type="entry name" value="Hydroxysteroid (17-beta) dehydrogenase 3"/>
    <property type="match status" value="1"/>
</dbReference>
<evidence type="ECO:0000256" key="1">
    <source>
        <dbReference type="ARBA" id="ARBA00004173"/>
    </source>
</evidence>
<organism evidence="6 7">
    <name type="scientific">Pseudolycoriella hygida</name>
    <dbReference type="NCBI Taxonomy" id="35572"/>
    <lineage>
        <taxon>Eukaryota</taxon>
        <taxon>Metazoa</taxon>
        <taxon>Ecdysozoa</taxon>
        <taxon>Arthropoda</taxon>
        <taxon>Hexapoda</taxon>
        <taxon>Insecta</taxon>
        <taxon>Pterygota</taxon>
        <taxon>Neoptera</taxon>
        <taxon>Endopterygota</taxon>
        <taxon>Diptera</taxon>
        <taxon>Nematocera</taxon>
        <taxon>Sciaroidea</taxon>
        <taxon>Sciaridae</taxon>
        <taxon>Pseudolycoriella</taxon>
    </lineage>
</organism>
<gene>
    <name evidence="6" type="primary">HSDL1</name>
    <name evidence="6" type="ORF">Bhyg_03716</name>
</gene>
<dbReference type="PIRSF" id="PIRSF000126">
    <property type="entry name" value="11-beta-HSD1"/>
    <property type="match status" value="1"/>
</dbReference>
<keyword evidence="3" id="KW-0560">Oxidoreductase</keyword>
<dbReference type="Proteomes" id="UP001151699">
    <property type="component" value="Chromosome A"/>
</dbReference>
<evidence type="ECO:0000313" key="6">
    <source>
        <dbReference type="EMBL" id="KAJ6648486.1"/>
    </source>
</evidence>
<dbReference type="OrthoDB" id="5545019at2759"/>